<name>A0AAV4W7B8_CAEEX</name>
<dbReference type="Proteomes" id="UP001054945">
    <property type="component" value="Unassembled WGS sequence"/>
</dbReference>
<protein>
    <submittedName>
        <fullName evidence="1">Uncharacterized protein</fullName>
    </submittedName>
</protein>
<sequence>MMSKWCKKWLPWRNARVLFAAELIGSIKRLWNDSDFYASHWNLYNVELKDEVLQLIKEINAEVVADLSAAVFCTSMRDENLSFDDVGVTDRAAEDLEVYDKFMNHPLVAELPAILFVKKANSMPMGADSLTDLGFSLYTDYSSGSRFMAEELLTATTNNAVRMDHGNQYTSACSVLIALIAEKDLIIEMKAVEAHRWRNGIKVGRL</sequence>
<evidence type="ECO:0000313" key="1">
    <source>
        <dbReference type="EMBL" id="GIY78103.1"/>
    </source>
</evidence>
<accession>A0AAV4W7B8</accession>
<keyword evidence="2" id="KW-1185">Reference proteome</keyword>
<organism evidence="1 2">
    <name type="scientific">Caerostris extrusa</name>
    <name type="common">Bark spider</name>
    <name type="synonym">Caerostris bankana</name>
    <dbReference type="NCBI Taxonomy" id="172846"/>
    <lineage>
        <taxon>Eukaryota</taxon>
        <taxon>Metazoa</taxon>
        <taxon>Ecdysozoa</taxon>
        <taxon>Arthropoda</taxon>
        <taxon>Chelicerata</taxon>
        <taxon>Arachnida</taxon>
        <taxon>Araneae</taxon>
        <taxon>Araneomorphae</taxon>
        <taxon>Entelegynae</taxon>
        <taxon>Araneoidea</taxon>
        <taxon>Araneidae</taxon>
        <taxon>Caerostris</taxon>
    </lineage>
</organism>
<dbReference type="EMBL" id="BPLR01015714">
    <property type="protein sequence ID" value="GIY78103.1"/>
    <property type="molecule type" value="Genomic_DNA"/>
</dbReference>
<gene>
    <name evidence="1" type="ORF">CEXT_263291</name>
</gene>
<dbReference type="AlphaFoldDB" id="A0AAV4W7B8"/>
<comment type="caution">
    <text evidence="1">The sequence shown here is derived from an EMBL/GenBank/DDBJ whole genome shotgun (WGS) entry which is preliminary data.</text>
</comment>
<reference evidence="1 2" key="1">
    <citation type="submission" date="2021-06" db="EMBL/GenBank/DDBJ databases">
        <title>Caerostris extrusa draft genome.</title>
        <authorList>
            <person name="Kono N."/>
            <person name="Arakawa K."/>
        </authorList>
    </citation>
    <scope>NUCLEOTIDE SEQUENCE [LARGE SCALE GENOMIC DNA]</scope>
</reference>
<evidence type="ECO:0000313" key="2">
    <source>
        <dbReference type="Proteomes" id="UP001054945"/>
    </source>
</evidence>
<proteinExistence type="predicted"/>